<dbReference type="Gene3D" id="1.10.3720.10">
    <property type="entry name" value="MetI-like"/>
    <property type="match status" value="1"/>
</dbReference>
<keyword evidence="10" id="KW-1185">Reference proteome</keyword>
<keyword evidence="6 7" id="KW-0472">Membrane</keyword>
<dbReference type="RefSeq" id="WP_225309111.1">
    <property type="nucleotide sequence ID" value="NZ_CP042582.1"/>
</dbReference>
<keyword evidence="3" id="KW-1003">Cell membrane</keyword>
<feature type="transmembrane region" description="Helical" evidence="7">
    <location>
        <begin position="207"/>
        <end position="226"/>
    </location>
</feature>
<dbReference type="InterPro" id="IPR050366">
    <property type="entry name" value="BP-dependent_transpt_permease"/>
</dbReference>
<feature type="transmembrane region" description="Helical" evidence="7">
    <location>
        <begin position="86"/>
        <end position="110"/>
    </location>
</feature>
<dbReference type="SUPFAM" id="SSF161098">
    <property type="entry name" value="MetI-like"/>
    <property type="match status" value="1"/>
</dbReference>
<accession>A0A5J6MUQ3</accession>
<proteinExistence type="inferred from homology"/>
<evidence type="ECO:0000313" key="10">
    <source>
        <dbReference type="Proteomes" id="UP000325797"/>
    </source>
</evidence>
<gene>
    <name evidence="9" type="ORF">FRZ61_09010</name>
</gene>
<dbReference type="KEGG" id="hadh:FRZ61_09010"/>
<evidence type="ECO:0000256" key="7">
    <source>
        <dbReference type="RuleBase" id="RU363032"/>
    </source>
</evidence>
<dbReference type="PROSITE" id="PS50928">
    <property type="entry name" value="ABC_TM1"/>
    <property type="match status" value="1"/>
</dbReference>
<organism evidence="9 10">
    <name type="scientific">Hypericibacter adhaerens</name>
    <dbReference type="NCBI Taxonomy" id="2602016"/>
    <lineage>
        <taxon>Bacteria</taxon>
        <taxon>Pseudomonadati</taxon>
        <taxon>Pseudomonadota</taxon>
        <taxon>Alphaproteobacteria</taxon>
        <taxon>Rhodospirillales</taxon>
        <taxon>Dongiaceae</taxon>
        <taxon>Hypericibacter</taxon>
    </lineage>
</organism>
<evidence type="ECO:0000256" key="5">
    <source>
        <dbReference type="ARBA" id="ARBA00022989"/>
    </source>
</evidence>
<feature type="transmembrane region" description="Helical" evidence="7">
    <location>
        <begin position="20"/>
        <end position="43"/>
    </location>
</feature>
<dbReference type="InterPro" id="IPR000515">
    <property type="entry name" value="MetI-like"/>
</dbReference>
<comment type="similarity">
    <text evidence="7">Belongs to the binding-protein-dependent transport system permease family.</text>
</comment>
<keyword evidence="2 7" id="KW-0813">Transport</keyword>
<dbReference type="InterPro" id="IPR035906">
    <property type="entry name" value="MetI-like_sf"/>
</dbReference>
<protein>
    <submittedName>
        <fullName evidence="9">ABC transporter permease</fullName>
    </submittedName>
</protein>
<dbReference type="PANTHER" id="PTHR43386:SF25">
    <property type="entry name" value="PEPTIDE ABC TRANSPORTER PERMEASE PROTEIN"/>
    <property type="match status" value="1"/>
</dbReference>
<keyword evidence="4 7" id="KW-0812">Transmembrane</keyword>
<evidence type="ECO:0000259" key="8">
    <source>
        <dbReference type="PROSITE" id="PS50928"/>
    </source>
</evidence>
<name>A0A5J6MUQ3_9PROT</name>
<feature type="transmembrane region" description="Helical" evidence="7">
    <location>
        <begin position="246"/>
        <end position="271"/>
    </location>
</feature>
<sequence length="283" mass="29523">MATENLLAGSSRMIRRRTDMASLAGLAIVGAWILVALLAPLLAPHGQADLVGDSAFGPMSADTLLGTDSLGRDVFSRLLYGARLTLGLAAVTTFFAFVGGVLLGGIAGLFRGLLDTLLSRAVDALLAFPAVMLALIVITGLGTSLPVLVGTVALIEGTRVFRLSRALTMEISVTEFVEAARLQGEGTLWIVWKEILPNILQPLVADLGLRFTYSILFISALSFLGLGVQPPQADWGGMVRENMSGLLAGSLAPMAPAAAIASITIGVTLTLDSLVRKRDLGPA</sequence>
<keyword evidence="5 7" id="KW-1133">Transmembrane helix</keyword>
<evidence type="ECO:0000313" key="9">
    <source>
        <dbReference type="EMBL" id="QEX20981.1"/>
    </source>
</evidence>
<dbReference type="Pfam" id="PF00528">
    <property type="entry name" value="BPD_transp_1"/>
    <property type="match status" value="1"/>
</dbReference>
<evidence type="ECO:0000256" key="3">
    <source>
        <dbReference type="ARBA" id="ARBA00022475"/>
    </source>
</evidence>
<evidence type="ECO:0000256" key="1">
    <source>
        <dbReference type="ARBA" id="ARBA00004651"/>
    </source>
</evidence>
<comment type="subcellular location">
    <subcellularLocation>
        <location evidence="1 7">Cell membrane</location>
        <topology evidence="1 7">Multi-pass membrane protein</topology>
    </subcellularLocation>
</comment>
<dbReference type="GO" id="GO:0005886">
    <property type="term" value="C:plasma membrane"/>
    <property type="evidence" value="ECO:0007669"/>
    <property type="project" value="UniProtKB-SubCell"/>
</dbReference>
<evidence type="ECO:0000256" key="6">
    <source>
        <dbReference type="ARBA" id="ARBA00023136"/>
    </source>
</evidence>
<feature type="transmembrane region" description="Helical" evidence="7">
    <location>
        <begin position="130"/>
        <end position="155"/>
    </location>
</feature>
<evidence type="ECO:0000256" key="4">
    <source>
        <dbReference type="ARBA" id="ARBA00022692"/>
    </source>
</evidence>
<dbReference type="CDD" id="cd06261">
    <property type="entry name" value="TM_PBP2"/>
    <property type="match status" value="1"/>
</dbReference>
<dbReference type="AlphaFoldDB" id="A0A5J6MUQ3"/>
<dbReference type="EMBL" id="CP042582">
    <property type="protein sequence ID" value="QEX20981.1"/>
    <property type="molecule type" value="Genomic_DNA"/>
</dbReference>
<evidence type="ECO:0000256" key="2">
    <source>
        <dbReference type="ARBA" id="ARBA00022448"/>
    </source>
</evidence>
<reference evidence="9 10" key="1">
    <citation type="submission" date="2019-08" db="EMBL/GenBank/DDBJ databases">
        <title>Hyperibacter terrae gen. nov., sp. nov. and Hyperibacter viscosus sp. nov., two new members in the family Rhodospirillaceae isolated from the rhizosphere of Hypericum perforatum.</title>
        <authorList>
            <person name="Noviana Z."/>
        </authorList>
    </citation>
    <scope>NUCLEOTIDE SEQUENCE [LARGE SCALE GENOMIC DNA]</scope>
    <source>
        <strain evidence="9 10">R5959</strain>
    </source>
</reference>
<dbReference type="Proteomes" id="UP000325797">
    <property type="component" value="Chromosome"/>
</dbReference>
<dbReference type="PANTHER" id="PTHR43386">
    <property type="entry name" value="OLIGOPEPTIDE TRANSPORT SYSTEM PERMEASE PROTEIN APPC"/>
    <property type="match status" value="1"/>
</dbReference>
<feature type="domain" description="ABC transmembrane type-1" evidence="8">
    <location>
        <begin position="82"/>
        <end position="275"/>
    </location>
</feature>
<dbReference type="GO" id="GO:0055085">
    <property type="term" value="P:transmembrane transport"/>
    <property type="evidence" value="ECO:0007669"/>
    <property type="project" value="InterPro"/>
</dbReference>